<accession>A0A979GX51</accession>
<dbReference type="Gene3D" id="3.10.450.50">
    <property type="match status" value="1"/>
</dbReference>
<evidence type="ECO:0000259" key="1">
    <source>
        <dbReference type="Pfam" id="PF12680"/>
    </source>
</evidence>
<reference evidence="2 3" key="2">
    <citation type="journal article" date="2010" name="Stand. Genomic Sci.">
        <title>Complete genome sequence of Chitinophaga pinensis type strain (UQM 2034).</title>
        <authorList>
            <person name="Glavina Del Rio T."/>
            <person name="Abt B."/>
            <person name="Spring S."/>
            <person name="Lapidus A."/>
            <person name="Nolan M."/>
            <person name="Tice H."/>
            <person name="Copeland A."/>
            <person name="Cheng J.F."/>
            <person name="Chen F."/>
            <person name="Bruce D."/>
            <person name="Goodwin L."/>
            <person name="Pitluck S."/>
            <person name="Ivanova N."/>
            <person name="Mavromatis K."/>
            <person name="Mikhailova N."/>
            <person name="Pati A."/>
            <person name="Chen A."/>
            <person name="Palaniappan K."/>
            <person name="Land M."/>
            <person name="Hauser L."/>
            <person name="Chang Y.J."/>
            <person name="Jeffries C.D."/>
            <person name="Chain P."/>
            <person name="Saunders E."/>
            <person name="Detter J.C."/>
            <person name="Brettin T."/>
            <person name="Rohde M."/>
            <person name="Goker M."/>
            <person name="Bristow J."/>
            <person name="Eisen J.A."/>
            <person name="Markowitz V."/>
            <person name="Hugenholtz P."/>
            <person name="Kyrpides N.C."/>
            <person name="Klenk H.P."/>
            <person name="Lucas S."/>
        </authorList>
    </citation>
    <scope>NUCLEOTIDE SEQUENCE [LARGE SCALE GENOMIC DNA]</scope>
    <source>
        <strain evidence="3">ATCC 43595 / DSM 2588 / LMG 13176 / NBRC 15968 / NCIMB 11800 / UQM 2034</strain>
    </source>
</reference>
<dbReference type="Pfam" id="PF12680">
    <property type="entry name" value="SnoaL_2"/>
    <property type="match status" value="1"/>
</dbReference>
<protein>
    <recommendedName>
        <fullName evidence="1">SnoaL-like domain-containing protein</fullName>
    </recommendedName>
</protein>
<dbReference type="InterPro" id="IPR032710">
    <property type="entry name" value="NTF2-like_dom_sf"/>
</dbReference>
<proteinExistence type="predicted"/>
<name>A0A979GX51_CHIPD</name>
<organism evidence="2 3">
    <name type="scientific">Chitinophaga pinensis (strain ATCC 43595 / DSM 2588 / LMG 13176 / NBRC 15968 / NCIMB 11800 / UQM 2034)</name>
    <dbReference type="NCBI Taxonomy" id="485918"/>
    <lineage>
        <taxon>Bacteria</taxon>
        <taxon>Pseudomonadati</taxon>
        <taxon>Bacteroidota</taxon>
        <taxon>Chitinophagia</taxon>
        <taxon>Chitinophagales</taxon>
        <taxon>Chitinophagaceae</taxon>
        <taxon>Chitinophaga</taxon>
    </lineage>
</organism>
<dbReference type="RefSeq" id="WP_012791126.1">
    <property type="nucleotide sequence ID" value="NC_013132.1"/>
</dbReference>
<evidence type="ECO:0000313" key="2">
    <source>
        <dbReference type="EMBL" id="ACU60950.1"/>
    </source>
</evidence>
<reference evidence="3" key="1">
    <citation type="submission" date="2009-08" db="EMBL/GenBank/DDBJ databases">
        <title>The complete genome of Chitinophaga pinensis DSM 2588.</title>
        <authorList>
            <consortium name="US DOE Joint Genome Institute (JGI-PGF)"/>
            <person name="Lucas S."/>
            <person name="Copeland A."/>
            <person name="Lapidus A."/>
            <person name="Glavina del Rio T."/>
            <person name="Dalin E."/>
            <person name="Tice H."/>
            <person name="Bruce D."/>
            <person name="Goodwin L."/>
            <person name="Pitluck S."/>
            <person name="Kyrpides N."/>
            <person name="Mavromatis K."/>
            <person name="Ivanova N."/>
            <person name="Mikhailova N."/>
            <person name="Sims D."/>
            <person name="Meinche L."/>
            <person name="Brettin T."/>
            <person name="Detter J.C."/>
            <person name="Han C."/>
            <person name="Larimer F."/>
            <person name="Land M."/>
            <person name="Hauser L."/>
            <person name="Markowitz V."/>
            <person name="Cheng J.-F."/>
            <person name="Hugenholtz P."/>
            <person name="Woyke T."/>
            <person name="Wu D."/>
            <person name="Spring S."/>
            <person name="Klenk H.-P."/>
            <person name="Eisen J.A."/>
        </authorList>
    </citation>
    <scope>NUCLEOTIDE SEQUENCE [LARGE SCALE GENOMIC DNA]</scope>
    <source>
        <strain evidence="3">ATCC 43595 / DSM 2588 / LMG 13176 / NBRC 15968 / NCIMB 11800 / UQM 2034</strain>
    </source>
</reference>
<dbReference type="InterPro" id="IPR037401">
    <property type="entry name" value="SnoaL-like"/>
</dbReference>
<dbReference type="AlphaFoldDB" id="A0A979GX51"/>
<dbReference type="OrthoDB" id="6692273at2"/>
<dbReference type="SUPFAM" id="SSF54427">
    <property type="entry name" value="NTF2-like"/>
    <property type="match status" value="1"/>
</dbReference>
<dbReference type="Proteomes" id="UP000002215">
    <property type="component" value="Chromosome"/>
</dbReference>
<feature type="domain" description="SnoaL-like" evidence="1">
    <location>
        <begin position="14"/>
        <end position="107"/>
    </location>
</feature>
<dbReference type="KEGG" id="cpi:Cpin_3483"/>
<gene>
    <name evidence="2" type="ordered locus">Cpin_3483</name>
</gene>
<evidence type="ECO:0000313" key="3">
    <source>
        <dbReference type="Proteomes" id="UP000002215"/>
    </source>
</evidence>
<sequence>MSLDNKEILLKANACVREGDNEGFLSFCVDDIEYDFVGDKILQGKEALREYMKEAYATPPEFNVDNLIAEGDFVTAIGKISLKGKSGEKIHYAYCDVWRFRGGKLAELKAFVIETA</sequence>
<dbReference type="EMBL" id="CP001699">
    <property type="protein sequence ID" value="ACU60950.1"/>
    <property type="molecule type" value="Genomic_DNA"/>
</dbReference>